<evidence type="ECO:0000313" key="2">
    <source>
        <dbReference type="Proteomes" id="UP000299102"/>
    </source>
</evidence>
<keyword evidence="2" id="KW-1185">Reference proteome</keyword>
<proteinExistence type="predicted"/>
<dbReference type="AlphaFoldDB" id="A0A4C1VSA5"/>
<evidence type="ECO:0000313" key="1">
    <source>
        <dbReference type="EMBL" id="GBP41988.1"/>
    </source>
</evidence>
<comment type="caution">
    <text evidence="1">The sequence shown here is derived from an EMBL/GenBank/DDBJ whole genome shotgun (WGS) entry which is preliminary data.</text>
</comment>
<dbReference type="EMBL" id="BGZK01000409">
    <property type="protein sequence ID" value="GBP41988.1"/>
    <property type="molecule type" value="Genomic_DNA"/>
</dbReference>
<gene>
    <name evidence="1" type="ORF">EVAR_33792_1</name>
</gene>
<organism evidence="1 2">
    <name type="scientific">Eumeta variegata</name>
    <name type="common">Bagworm moth</name>
    <name type="synonym">Eumeta japonica</name>
    <dbReference type="NCBI Taxonomy" id="151549"/>
    <lineage>
        <taxon>Eukaryota</taxon>
        <taxon>Metazoa</taxon>
        <taxon>Ecdysozoa</taxon>
        <taxon>Arthropoda</taxon>
        <taxon>Hexapoda</taxon>
        <taxon>Insecta</taxon>
        <taxon>Pterygota</taxon>
        <taxon>Neoptera</taxon>
        <taxon>Endopterygota</taxon>
        <taxon>Lepidoptera</taxon>
        <taxon>Glossata</taxon>
        <taxon>Ditrysia</taxon>
        <taxon>Tineoidea</taxon>
        <taxon>Psychidae</taxon>
        <taxon>Oiketicinae</taxon>
        <taxon>Eumeta</taxon>
    </lineage>
</organism>
<sequence>MVAFNNSERHVIVAVYVHGLRWTSRSTLVEGTEGLEHGGGGGGRTPAVVRRTITNIYRLRTSAAAARPACPGAPYTPRPAPHTVMYI</sequence>
<dbReference type="Proteomes" id="UP000299102">
    <property type="component" value="Unassembled WGS sequence"/>
</dbReference>
<protein>
    <submittedName>
        <fullName evidence="1">Uncharacterized protein</fullName>
    </submittedName>
</protein>
<reference evidence="1 2" key="1">
    <citation type="journal article" date="2019" name="Commun. Biol.">
        <title>The bagworm genome reveals a unique fibroin gene that provides high tensile strength.</title>
        <authorList>
            <person name="Kono N."/>
            <person name="Nakamura H."/>
            <person name="Ohtoshi R."/>
            <person name="Tomita M."/>
            <person name="Numata K."/>
            <person name="Arakawa K."/>
        </authorList>
    </citation>
    <scope>NUCLEOTIDE SEQUENCE [LARGE SCALE GENOMIC DNA]</scope>
</reference>
<accession>A0A4C1VSA5</accession>
<name>A0A4C1VSA5_EUMVA</name>